<protein>
    <submittedName>
        <fullName evidence="2">Uncharacterized protein</fullName>
    </submittedName>
</protein>
<comment type="caution">
    <text evidence="2">The sequence shown here is derived from an EMBL/GenBank/DDBJ whole genome shotgun (WGS) entry which is preliminary data.</text>
</comment>
<feature type="transmembrane region" description="Helical" evidence="1">
    <location>
        <begin position="179"/>
        <end position="202"/>
    </location>
</feature>
<keyword evidence="1" id="KW-0812">Transmembrane</keyword>
<evidence type="ECO:0000313" key="3">
    <source>
        <dbReference type="Proteomes" id="UP001178507"/>
    </source>
</evidence>
<evidence type="ECO:0000256" key="1">
    <source>
        <dbReference type="SAM" id="Phobius"/>
    </source>
</evidence>
<dbReference type="Proteomes" id="UP001178507">
    <property type="component" value="Unassembled WGS sequence"/>
</dbReference>
<feature type="transmembrane region" description="Helical" evidence="1">
    <location>
        <begin position="407"/>
        <end position="426"/>
    </location>
</feature>
<keyword evidence="1" id="KW-1133">Transmembrane helix</keyword>
<dbReference type="EMBL" id="CAUJNA010003596">
    <property type="protein sequence ID" value="CAJ1405675.1"/>
    <property type="molecule type" value="Genomic_DNA"/>
</dbReference>
<sequence length="498" mass="55709">MGVAASGECQGRCGGHACTTAEPLEIESIGPRPVQEQTEDDAEFATAEDLPQTRGQLRLETKQQLDLDAELARGIPLHHALRTGRLWRLSPIDMALQERDRLWHLSSPVKKYDLFLSHTWQSSGTQKYLALLLQFACPLVFGAWAVAAALAFGLGVMDMLPSPFQAKYLFANSGVSEPVPLGCWILLSNLVSLCTFFAWPYLPQPTSKRCFLDAVSINQVDQQLMQRGVYGIGGFEIAMYRKANPSGKITLAPVYVEVVALCLWLTMVLLMFVQWSTWILGVTTNLAIGALLFSGVPVCWAIQRLRRSAYIERQLWLGLAEFDLQTAGCRMEFDKRFVHESIAQWYGSTGAFTEYVRGPLRQELAPSFRLPCIYYLAIMTPLMSAGLEELLSLVKSQEPWQSLVALVLGRTISMPVSLVLSFKFAMYMCTRFADPHPKYWVDLMRSLWIVFSCTLLAVLGVMLSLRTRRIGIGASVLWGLAQLGLAFWSFRRQAARAS</sequence>
<feature type="transmembrane region" description="Helical" evidence="1">
    <location>
        <begin position="278"/>
        <end position="302"/>
    </location>
</feature>
<feature type="transmembrane region" description="Helical" evidence="1">
    <location>
        <begin position="128"/>
        <end position="154"/>
    </location>
</feature>
<gene>
    <name evidence="2" type="ORF">EVOR1521_LOCUS27828</name>
</gene>
<dbReference type="AlphaFoldDB" id="A0AA36JHS3"/>
<keyword evidence="1" id="KW-0472">Membrane</keyword>
<feature type="transmembrane region" description="Helical" evidence="1">
    <location>
        <begin position="471"/>
        <end position="490"/>
    </location>
</feature>
<proteinExistence type="predicted"/>
<feature type="transmembrane region" description="Helical" evidence="1">
    <location>
        <begin position="249"/>
        <end position="272"/>
    </location>
</feature>
<feature type="transmembrane region" description="Helical" evidence="1">
    <location>
        <begin position="367"/>
        <end position="387"/>
    </location>
</feature>
<reference evidence="2" key="1">
    <citation type="submission" date="2023-08" db="EMBL/GenBank/DDBJ databases">
        <authorList>
            <person name="Chen Y."/>
            <person name="Shah S."/>
            <person name="Dougan E. K."/>
            <person name="Thang M."/>
            <person name="Chan C."/>
        </authorList>
    </citation>
    <scope>NUCLEOTIDE SEQUENCE</scope>
</reference>
<keyword evidence="3" id="KW-1185">Reference proteome</keyword>
<name>A0AA36JHS3_9DINO</name>
<accession>A0AA36JHS3</accession>
<evidence type="ECO:0000313" key="2">
    <source>
        <dbReference type="EMBL" id="CAJ1405675.1"/>
    </source>
</evidence>
<feature type="transmembrane region" description="Helical" evidence="1">
    <location>
        <begin position="447"/>
        <end position="465"/>
    </location>
</feature>
<organism evidence="2 3">
    <name type="scientific">Effrenium voratum</name>
    <dbReference type="NCBI Taxonomy" id="2562239"/>
    <lineage>
        <taxon>Eukaryota</taxon>
        <taxon>Sar</taxon>
        <taxon>Alveolata</taxon>
        <taxon>Dinophyceae</taxon>
        <taxon>Suessiales</taxon>
        <taxon>Symbiodiniaceae</taxon>
        <taxon>Effrenium</taxon>
    </lineage>
</organism>